<dbReference type="RefSeq" id="WP_012791928.1">
    <property type="nucleotide sequence ID" value="NC_013132.1"/>
</dbReference>
<dbReference type="InterPro" id="IPR036291">
    <property type="entry name" value="NAD(P)-bd_dom_sf"/>
</dbReference>
<evidence type="ECO:0000313" key="4">
    <source>
        <dbReference type="EMBL" id="ACU61760.1"/>
    </source>
</evidence>
<organism evidence="4 5">
    <name type="scientific">Chitinophaga pinensis (strain ATCC 43595 / DSM 2588 / LMG 13176 / NBRC 15968 / NCIMB 11800 / UQM 2034)</name>
    <dbReference type="NCBI Taxonomy" id="485918"/>
    <lineage>
        <taxon>Bacteria</taxon>
        <taxon>Pseudomonadati</taxon>
        <taxon>Bacteroidota</taxon>
        <taxon>Chitinophagia</taxon>
        <taxon>Chitinophagales</taxon>
        <taxon>Chitinophagaceae</taxon>
        <taxon>Chitinophaga</taxon>
    </lineage>
</organism>
<dbReference type="EMBL" id="CP001699">
    <property type="protein sequence ID" value="ACU61760.1"/>
    <property type="molecule type" value="Genomic_DNA"/>
</dbReference>
<dbReference type="Pfam" id="PF01370">
    <property type="entry name" value="Epimerase"/>
    <property type="match status" value="1"/>
</dbReference>
<accession>A0A979GY92</accession>
<dbReference type="Proteomes" id="UP000002215">
    <property type="component" value="Chromosome"/>
</dbReference>
<proteinExistence type="inferred from homology"/>
<evidence type="ECO:0000313" key="5">
    <source>
        <dbReference type="Proteomes" id="UP000002215"/>
    </source>
</evidence>
<dbReference type="KEGG" id="cpi:Cpin_4312"/>
<comment type="similarity">
    <text evidence="2">Belongs to the NAD(P)-dependent epimerase/dehydratase family. Dihydroflavonol-4-reductase subfamily.</text>
</comment>
<protein>
    <submittedName>
        <fullName evidence="4">NAD-dependent epimerase/dehydratase</fullName>
    </submittedName>
</protein>
<dbReference type="GO" id="GO:0016616">
    <property type="term" value="F:oxidoreductase activity, acting on the CH-OH group of donors, NAD or NADP as acceptor"/>
    <property type="evidence" value="ECO:0007669"/>
    <property type="project" value="TreeGrafter"/>
</dbReference>
<gene>
    <name evidence="4" type="ordered locus">Cpin_4312</name>
</gene>
<reference evidence="5" key="1">
    <citation type="submission" date="2009-08" db="EMBL/GenBank/DDBJ databases">
        <title>The complete genome of Chitinophaga pinensis DSM 2588.</title>
        <authorList>
            <consortium name="US DOE Joint Genome Institute (JGI-PGF)"/>
            <person name="Lucas S."/>
            <person name="Copeland A."/>
            <person name="Lapidus A."/>
            <person name="Glavina del Rio T."/>
            <person name="Dalin E."/>
            <person name="Tice H."/>
            <person name="Bruce D."/>
            <person name="Goodwin L."/>
            <person name="Pitluck S."/>
            <person name="Kyrpides N."/>
            <person name="Mavromatis K."/>
            <person name="Ivanova N."/>
            <person name="Mikhailova N."/>
            <person name="Sims D."/>
            <person name="Meinche L."/>
            <person name="Brettin T."/>
            <person name="Detter J.C."/>
            <person name="Han C."/>
            <person name="Larimer F."/>
            <person name="Land M."/>
            <person name="Hauser L."/>
            <person name="Markowitz V."/>
            <person name="Cheng J.-F."/>
            <person name="Hugenholtz P."/>
            <person name="Woyke T."/>
            <person name="Wu D."/>
            <person name="Spring S."/>
            <person name="Klenk H.-P."/>
            <person name="Eisen J.A."/>
        </authorList>
    </citation>
    <scope>NUCLEOTIDE SEQUENCE [LARGE SCALE GENOMIC DNA]</scope>
    <source>
        <strain evidence="5">ATCC 43595 / DSM 2588 / LMG 13176 / NBRC 15968 / NCIMB 11800 / UQM 2034</strain>
    </source>
</reference>
<evidence type="ECO:0000259" key="3">
    <source>
        <dbReference type="Pfam" id="PF01370"/>
    </source>
</evidence>
<dbReference type="FunFam" id="3.40.50.720:FF:000336">
    <property type="entry name" value="Aldehyde reductase"/>
    <property type="match status" value="1"/>
</dbReference>
<dbReference type="InterPro" id="IPR050425">
    <property type="entry name" value="NAD(P)_dehydrat-like"/>
</dbReference>
<dbReference type="InterPro" id="IPR001509">
    <property type="entry name" value="Epimerase_deHydtase"/>
</dbReference>
<evidence type="ECO:0000256" key="1">
    <source>
        <dbReference type="ARBA" id="ARBA00023002"/>
    </source>
</evidence>
<sequence>MTKEVLLTGVSGFLGSHTTIQLLNKGYKVTGTLRNASRISELQQIIGKHTPYINNLTFVEADLSDEKIWQELTSGKDFIQHVASPFPLVSPKNEDDVIQPAKQGTLAILKAAANNNVKRVVLTSSSSSVLHGKPRGKENGTFDESVWADENNRADLNTYYRSKVITEKAAWEYVKQHAPQMELVTVLPGAILGPALENDYGNSAGIILKMMDGSLPAMPQIGFDIADVRSVADLLILAMEKPAAAGQRFLGTSGFLTMKEIAVILRKKYPARKIPKGQLPVWFTHLLSWFDKSLQPVMLDLGKTRKANSAKARKMLGWEPINNEDAIISCSESLLSLDLIK</sequence>
<reference evidence="4 5" key="2">
    <citation type="journal article" date="2010" name="Stand. Genomic Sci.">
        <title>Complete genome sequence of Chitinophaga pinensis type strain (UQM 2034).</title>
        <authorList>
            <person name="Glavina Del Rio T."/>
            <person name="Abt B."/>
            <person name="Spring S."/>
            <person name="Lapidus A."/>
            <person name="Nolan M."/>
            <person name="Tice H."/>
            <person name="Copeland A."/>
            <person name="Cheng J.F."/>
            <person name="Chen F."/>
            <person name="Bruce D."/>
            <person name="Goodwin L."/>
            <person name="Pitluck S."/>
            <person name="Ivanova N."/>
            <person name="Mavromatis K."/>
            <person name="Mikhailova N."/>
            <person name="Pati A."/>
            <person name="Chen A."/>
            <person name="Palaniappan K."/>
            <person name="Land M."/>
            <person name="Hauser L."/>
            <person name="Chang Y.J."/>
            <person name="Jeffries C.D."/>
            <person name="Chain P."/>
            <person name="Saunders E."/>
            <person name="Detter J.C."/>
            <person name="Brettin T."/>
            <person name="Rohde M."/>
            <person name="Goker M."/>
            <person name="Bristow J."/>
            <person name="Eisen J.A."/>
            <person name="Markowitz V."/>
            <person name="Hugenholtz P."/>
            <person name="Kyrpides N.C."/>
            <person name="Klenk H.P."/>
            <person name="Lucas S."/>
        </authorList>
    </citation>
    <scope>NUCLEOTIDE SEQUENCE [LARGE SCALE GENOMIC DNA]</scope>
    <source>
        <strain evidence="5">ATCC 43595 / DSM 2588 / LMG 13176 / NBRC 15968 / NCIMB 11800 / UQM 2034</strain>
    </source>
</reference>
<dbReference type="Gene3D" id="3.40.50.720">
    <property type="entry name" value="NAD(P)-binding Rossmann-like Domain"/>
    <property type="match status" value="1"/>
</dbReference>
<keyword evidence="1" id="KW-0560">Oxidoreductase</keyword>
<dbReference type="PANTHER" id="PTHR10366">
    <property type="entry name" value="NAD DEPENDENT EPIMERASE/DEHYDRATASE"/>
    <property type="match status" value="1"/>
</dbReference>
<evidence type="ECO:0000256" key="2">
    <source>
        <dbReference type="ARBA" id="ARBA00023445"/>
    </source>
</evidence>
<dbReference type="PANTHER" id="PTHR10366:SF564">
    <property type="entry name" value="STEROL-4-ALPHA-CARBOXYLATE 3-DEHYDROGENASE, DECARBOXYLATING"/>
    <property type="match status" value="1"/>
</dbReference>
<name>A0A979GY92_CHIPD</name>
<dbReference type="AlphaFoldDB" id="A0A979GY92"/>
<dbReference type="OrthoDB" id="9778052at2"/>
<dbReference type="SUPFAM" id="SSF51735">
    <property type="entry name" value="NAD(P)-binding Rossmann-fold domains"/>
    <property type="match status" value="1"/>
</dbReference>
<feature type="domain" description="NAD-dependent epimerase/dehydratase" evidence="3">
    <location>
        <begin position="5"/>
        <end position="245"/>
    </location>
</feature>